<keyword evidence="1" id="KW-0812">Transmembrane</keyword>
<comment type="caution">
    <text evidence="2">The sequence shown here is derived from an EMBL/GenBank/DDBJ whole genome shotgun (WGS) entry which is preliminary data.</text>
</comment>
<keyword evidence="1" id="KW-1133">Transmembrane helix</keyword>
<evidence type="ECO:0000313" key="2">
    <source>
        <dbReference type="EMBL" id="OGD71538.1"/>
    </source>
</evidence>
<sequence>MLIEQSSISVIEPKVCRTLSAAAEAGRRQNYLWPLILGTIITLTAATLPILLVVVKSDQPTGTLLSPIPKGVITENRSAPIPLSSQQALILARNYLSKAYDLLRNPNQTEHDKAAIRISLEKGLRQVPEIAEGQGLRREILAEIRKLSPTEQNLVVAAPGQDSTSSSQTNLESSANQKSFILPAGLTELTIKDTQVKTGSYIYLLPVENSSNIISLKSKTVGSFTISADSLQSIDIPVDYYIINE</sequence>
<organism evidence="2 3">
    <name type="scientific">Candidatus Collierbacteria bacterium RIFCSPHIGHO2_01_FULL_50_25</name>
    <dbReference type="NCBI Taxonomy" id="1817722"/>
    <lineage>
        <taxon>Bacteria</taxon>
        <taxon>Candidatus Collieribacteriota</taxon>
    </lineage>
</organism>
<name>A0A1F5EVW0_9BACT</name>
<gene>
    <name evidence="2" type="ORF">A2703_00745</name>
</gene>
<dbReference type="Proteomes" id="UP000177979">
    <property type="component" value="Unassembled WGS sequence"/>
</dbReference>
<dbReference type="EMBL" id="MFAG01000029">
    <property type="protein sequence ID" value="OGD71538.1"/>
    <property type="molecule type" value="Genomic_DNA"/>
</dbReference>
<proteinExistence type="predicted"/>
<evidence type="ECO:0000256" key="1">
    <source>
        <dbReference type="SAM" id="Phobius"/>
    </source>
</evidence>
<reference evidence="2 3" key="1">
    <citation type="journal article" date="2016" name="Nat. Commun.">
        <title>Thousands of microbial genomes shed light on interconnected biogeochemical processes in an aquifer system.</title>
        <authorList>
            <person name="Anantharaman K."/>
            <person name="Brown C.T."/>
            <person name="Hug L.A."/>
            <person name="Sharon I."/>
            <person name="Castelle C.J."/>
            <person name="Probst A.J."/>
            <person name="Thomas B.C."/>
            <person name="Singh A."/>
            <person name="Wilkins M.J."/>
            <person name="Karaoz U."/>
            <person name="Brodie E.L."/>
            <person name="Williams K.H."/>
            <person name="Hubbard S.S."/>
            <person name="Banfield J.F."/>
        </authorList>
    </citation>
    <scope>NUCLEOTIDE SEQUENCE [LARGE SCALE GENOMIC DNA]</scope>
</reference>
<keyword evidence="1" id="KW-0472">Membrane</keyword>
<dbReference type="STRING" id="1817722.A2703_00745"/>
<feature type="transmembrane region" description="Helical" evidence="1">
    <location>
        <begin position="31"/>
        <end position="55"/>
    </location>
</feature>
<accession>A0A1F5EVW0</accession>
<evidence type="ECO:0000313" key="3">
    <source>
        <dbReference type="Proteomes" id="UP000177979"/>
    </source>
</evidence>
<protein>
    <submittedName>
        <fullName evidence="2">Uncharacterized protein</fullName>
    </submittedName>
</protein>
<dbReference type="AlphaFoldDB" id="A0A1F5EVW0"/>